<dbReference type="SUPFAM" id="SSF48452">
    <property type="entry name" value="TPR-like"/>
    <property type="match status" value="1"/>
</dbReference>
<feature type="region of interest" description="Disordered" evidence="4">
    <location>
        <begin position="739"/>
        <end position="760"/>
    </location>
</feature>
<dbReference type="InterPro" id="IPR011990">
    <property type="entry name" value="TPR-like_helical_dom_sf"/>
</dbReference>
<feature type="repeat" description="TPR" evidence="3">
    <location>
        <begin position="439"/>
        <end position="472"/>
    </location>
</feature>
<evidence type="ECO:0000256" key="4">
    <source>
        <dbReference type="SAM" id="MobiDB-lite"/>
    </source>
</evidence>
<name>A0AAD2FRG3_9STRA</name>
<gene>
    <name evidence="5" type="ORF">CYCCA115_LOCUS12745</name>
</gene>
<dbReference type="AlphaFoldDB" id="A0AAD2FRG3"/>
<dbReference type="SMART" id="SM00028">
    <property type="entry name" value="TPR"/>
    <property type="match status" value="8"/>
</dbReference>
<evidence type="ECO:0000256" key="2">
    <source>
        <dbReference type="ARBA" id="ARBA00022803"/>
    </source>
</evidence>
<keyword evidence="1" id="KW-0677">Repeat</keyword>
<dbReference type="Proteomes" id="UP001295423">
    <property type="component" value="Unassembled WGS sequence"/>
</dbReference>
<dbReference type="PANTHER" id="PTHR45641:SF1">
    <property type="entry name" value="AAA+ ATPASE DOMAIN-CONTAINING PROTEIN"/>
    <property type="match status" value="1"/>
</dbReference>
<dbReference type="Pfam" id="PF13374">
    <property type="entry name" value="TPR_10"/>
    <property type="match status" value="1"/>
</dbReference>
<keyword evidence="2 3" id="KW-0802">TPR repeat</keyword>
<sequence length="760" mass="86696">MPRHIIESSEVFCSEELGNDSPTFSHPQIHQILKTIYQKSADDMELRQENKQFMDTLHLFLECKAKMDAKCDEMEDIRPLQDCDLMVVVDDFELETNTYNTKYQQQSMTGIAVKDFSELYDAAKKARPIFCTQLEDFVREFCHSVGAKDGESIVLDISGLKSAGRAVEKATKDYERHLPGPAASWLYDVVRGSITFVSSDHLRQFVETIENNDFFIIVQSKNRFQKPAFTGYRDWCLHIQMDTGLGFRHICELQLHCQAVKDLSVELGSYAYYEYFRCYFGDTDRNLDDRVEELTMIATGKKYNVSILDSFMRDTANVDRLKRLSHLFHCRLAEYEIAAKLECHILVGAKVCEVADSHQRLGEILMKQGLLEEAKWMHETALQIRSETVGVKHKLVASSYSHLGLVFEKEGQTYTAMSMHNKALRIRLETVGKQHVLVASSYHKLGAIYENLGRLQDAKSMYQKALETRLDTLGDKDLSVAISHSNIAGVLEQQGSYEEALVSHKHALQIRRELFGDKHRSVAYSLNKIGGVLKEMEQYQEATSMHQQALDIQLDIFGEKNPSVATSYSNLGAILIRQAKYDEAKVVHENALRIRLETLGDKHISVANSYSTLGVILVKQRQYEEGRIMHDHALRIRLEMLGEKHVSVASSYHCLGVVLEKQGEYKEAERMHKKALDIRSEILGEHHSTVSTSSKRLNIVLEKQEVDENRPSESKRTASMIRSTVTASYNCFRSVLKKPKQMPKETSAIARRNGRRVSAK</sequence>
<comment type="caution">
    <text evidence="5">The sequence shown here is derived from an EMBL/GenBank/DDBJ whole genome shotgun (WGS) entry which is preliminary data.</text>
</comment>
<dbReference type="PANTHER" id="PTHR45641">
    <property type="entry name" value="TETRATRICOPEPTIDE REPEAT PROTEIN (AFU_ORTHOLOGUE AFUA_6G03870)"/>
    <property type="match status" value="1"/>
</dbReference>
<dbReference type="Gene3D" id="1.25.40.10">
    <property type="entry name" value="Tetratricopeptide repeat domain"/>
    <property type="match status" value="3"/>
</dbReference>
<protein>
    <recommendedName>
        <fullName evidence="7">Nephrocystin-3</fullName>
    </recommendedName>
</protein>
<dbReference type="PROSITE" id="PS50005">
    <property type="entry name" value="TPR"/>
    <property type="match status" value="2"/>
</dbReference>
<evidence type="ECO:0000256" key="1">
    <source>
        <dbReference type="ARBA" id="ARBA00022737"/>
    </source>
</evidence>
<keyword evidence="6" id="KW-1185">Reference proteome</keyword>
<accession>A0AAD2FRG3</accession>
<evidence type="ECO:0000313" key="5">
    <source>
        <dbReference type="EMBL" id="CAJ1950764.1"/>
    </source>
</evidence>
<reference evidence="5" key="1">
    <citation type="submission" date="2023-08" db="EMBL/GenBank/DDBJ databases">
        <authorList>
            <person name="Audoor S."/>
            <person name="Bilcke G."/>
        </authorList>
    </citation>
    <scope>NUCLEOTIDE SEQUENCE</scope>
</reference>
<proteinExistence type="predicted"/>
<dbReference type="PROSITE" id="PS50293">
    <property type="entry name" value="TPR_REGION"/>
    <property type="match status" value="1"/>
</dbReference>
<evidence type="ECO:0008006" key="7">
    <source>
        <dbReference type="Google" id="ProtNLM"/>
    </source>
</evidence>
<evidence type="ECO:0000256" key="3">
    <source>
        <dbReference type="PROSITE-ProRule" id="PRU00339"/>
    </source>
</evidence>
<dbReference type="Pfam" id="PF13424">
    <property type="entry name" value="TPR_12"/>
    <property type="match status" value="3"/>
</dbReference>
<dbReference type="InterPro" id="IPR019734">
    <property type="entry name" value="TPR_rpt"/>
</dbReference>
<dbReference type="EMBL" id="CAKOGP040001770">
    <property type="protein sequence ID" value="CAJ1950764.1"/>
    <property type="molecule type" value="Genomic_DNA"/>
</dbReference>
<organism evidence="5 6">
    <name type="scientific">Cylindrotheca closterium</name>
    <dbReference type="NCBI Taxonomy" id="2856"/>
    <lineage>
        <taxon>Eukaryota</taxon>
        <taxon>Sar</taxon>
        <taxon>Stramenopiles</taxon>
        <taxon>Ochrophyta</taxon>
        <taxon>Bacillariophyta</taxon>
        <taxon>Bacillariophyceae</taxon>
        <taxon>Bacillariophycidae</taxon>
        <taxon>Bacillariales</taxon>
        <taxon>Bacillariaceae</taxon>
        <taxon>Cylindrotheca</taxon>
    </lineage>
</organism>
<feature type="repeat" description="TPR" evidence="3">
    <location>
        <begin position="649"/>
        <end position="682"/>
    </location>
</feature>
<evidence type="ECO:0000313" key="6">
    <source>
        <dbReference type="Proteomes" id="UP001295423"/>
    </source>
</evidence>